<dbReference type="CDD" id="cd14847">
    <property type="entry name" value="DD-carboxypeptidase_like"/>
    <property type="match status" value="1"/>
</dbReference>
<gene>
    <name evidence="2" type="ORF">OS133_09765</name>
    <name evidence="3" type="ORF">OS134_05950</name>
</gene>
<comment type="caution">
    <text evidence="2">The sequence shown here is derived from an EMBL/GenBank/DDBJ whole genome shotgun (WGS) entry which is preliminary data.</text>
</comment>
<accession>A0AAW8NL30</accession>
<dbReference type="Proteomes" id="UP001259340">
    <property type="component" value="Unassembled WGS sequence"/>
</dbReference>
<dbReference type="GO" id="GO:0008233">
    <property type="term" value="F:peptidase activity"/>
    <property type="evidence" value="ECO:0007669"/>
    <property type="project" value="InterPro"/>
</dbReference>
<keyword evidence="5" id="KW-1185">Reference proteome</keyword>
<dbReference type="EMBL" id="JAPMLD010000002">
    <property type="protein sequence ID" value="MDW4823607.1"/>
    <property type="molecule type" value="Genomic_DNA"/>
</dbReference>
<reference evidence="3 5" key="1">
    <citation type="journal article" date="2022" name="bioRxiv">
        <title>Prophages regulate Shewanella fidelis 3313 motility and biofilm formation: implications for gut colonization dynamics in Ciona robusta.</title>
        <authorList>
            <person name="Natarajan O."/>
            <person name="Gibboney S.L."/>
            <person name="Young M.N."/>
            <person name="Lim S.J."/>
            <person name="Pluta N."/>
            <person name="Atkinson C.G."/>
            <person name="Leigh B.A."/>
            <person name="Liberti A."/>
            <person name="Kees E.D."/>
            <person name="Breitbart M."/>
            <person name="Gralnick J.A."/>
            <person name="Dishaw L.J."/>
        </authorList>
    </citation>
    <scope>NUCLEOTIDE SEQUENCE [LARGE SCALE GENOMIC DNA]</scope>
    <source>
        <strain evidence="3 5">JG4066</strain>
    </source>
</reference>
<evidence type="ECO:0000313" key="5">
    <source>
        <dbReference type="Proteomes" id="UP001271263"/>
    </source>
</evidence>
<dbReference type="Gene3D" id="3.30.1380.10">
    <property type="match status" value="1"/>
</dbReference>
<protein>
    <submittedName>
        <fullName evidence="2">M15 family metallopeptidase</fullName>
    </submittedName>
</protein>
<feature type="domain" description="D-alanyl-D-alanine carboxypeptidase-like core" evidence="1">
    <location>
        <begin position="23"/>
        <end position="176"/>
    </location>
</feature>
<dbReference type="Proteomes" id="UP001271263">
    <property type="component" value="Unassembled WGS sequence"/>
</dbReference>
<dbReference type="SUPFAM" id="SSF55166">
    <property type="entry name" value="Hedgehog/DD-peptidase"/>
    <property type="match status" value="1"/>
</dbReference>
<sequence>MQINQSILYGLDSQHLVDCLGYRLQQQTANAFIAMQSAAKADGIDLQICSAYRDFDRQLLIWNNKVSGNRPVLDQNSVPVDIRFLTANELIDYILLWSAIPGMSRHHWGTDIDVFDANKINKQELQLVSTEYQADGPCFKLSQWLAQHAQQFGFYLPFQQGLSGVSPEPWHLSYYPVATHYIKQFNPAELAAVLTASDVSLKQHILAQLDELVAEYVYRVAPAPQEA</sequence>
<dbReference type="AlphaFoldDB" id="A0AAW8NL30"/>
<reference evidence="2" key="2">
    <citation type="submission" date="2022-11" db="EMBL/GenBank/DDBJ databases">
        <title>Prophages regulate Shewanella fidelis motility and biofilm formation: implications for gut colonization dynamics in Ciona robusta.</title>
        <authorList>
            <person name="Natarajan O."/>
            <person name="Gibboney S.L."/>
            <person name="Young M.N."/>
            <person name="Lim S.J."/>
            <person name="Pluta N."/>
            <person name="Atkinson C.G.F."/>
            <person name="Leigh B.A."/>
            <person name="Liberti A."/>
            <person name="Kees E."/>
            <person name="Breitbart M."/>
            <person name="Gralnick J."/>
            <person name="Dishaw L.J."/>
        </authorList>
    </citation>
    <scope>NUCLEOTIDE SEQUENCE</scope>
    <source>
        <strain evidence="2">3313</strain>
    </source>
</reference>
<evidence type="ECO:0000313" key="3">
    <source>
        <dbReference type="EMBL" id="MDW4823607.1"/>
    </source>
</evidence>
<name>A0AAW8NL30_9GAMM</name>
<evidence type="ECO:0000313" key="4">
    <source>
        <dbReference type="Proteomes" id="UP001259340"/>
    </source>
</evidence>
<organism evidence="2 4">
    <name type="scientific">Shewanella fidelis</name>
    <dbReference type="NCBI Taxonomy" id="173509"/>
    <lineage>
        <taxon>Bacteria</taxon>
        <taxon>Pseudomonadati</taxon>
        <taxon>Pseudomonadota</taxon>
        <taxon>Gammaproteobacteria</taxon>
        <taxon>Alteromonadales</taxon>
        <taxon>Shewanellaceae</taxon>
        <taxon>Shewanella</taxon>
    </lineage>
</organism>
<evidence type="ECO:0000259" key="1">
    <source>
        <dbReference type="Pfam" id="PF02557"/>
    </source>
</evidence>
<dbReference type="PANTHER" id="PTHR34385:SF1">
    <property type="entry name" value="PEPTIDOGLYCAN L-ALANYL-D-GLUTAMATE ENDOPEPTIDASE CWLK"/>
    <property type="match status" value="1"/>
</dbReference>
<dbReference type="PANTHER" id="PTHR34385">
    <property type="entry name" value="D-ALANYL-D-ALANINE CARBOXYPEPTIDASE"/>
    <property type="match status" value="1"/>
</dbReference>
<dbReference type="InterPro" id="IPR052179">
    <property type="entry name" value="DD-CPase-like"/>
</dbReference>
<dbReference type="InterPro" id="IPR009045">
    <property type="entry name" value="Zn_M74/Hedgehog-like"/>
</dbReference>
<dbReference type="RefSeq" id="WP_237162627.1">
    <property type="nucleotide sequence ID" value="NZ_JAPMLA010000001.1"/>
</dbReference>
<dbReference type="GO" id="GO:0006508">
    <property type="term" value="P:proteolysis"/>
    <property type="evidence" value="ECO:0007669"/>
    <property type="project" value="InterPro"/>
</dbReference>
<proteinExistence type="predicted"/>
<dbReference type="EMBL" id="JAPMLE010000001">
    <property type="protein sequence ID" value="MDR8523958.1"/>
    <property type="molecule type" value="Genomic_DNA"/>
</dbReference>
<dbReference type="InterPro" id="IPR003709">
    <property type="entry name" value="VanY-like_core_dom"/>
</dbReference>
<evidence type="ECO:0000313" key="2">
    <source>
        <dbReference type="EMBL" id="MDR8523958.1"/>
    </source>
</evidence>
<dbReference type="Pfam" id="PF02557">
    <property type="entry name" value="VanY"/>
    <property type="match status" value="1"/>
</dbReference>